<dbReference type="CDD" id="cd03228">
    <property type="entry name" value="ABCC_MRP_Like"/>
    <property type="match status" value="1"/>
</dbReference>
<sequence length="209" mass="23663">MKEIFKTENLRFLNMLSYKDIAIPRTGMTFIKGPSGAGKSSLLKLLNASASPSSGSIYYEGKELESFDTVELRKEVILIGQSVYLFDESIEENFRLYYSYRDLPSPDEETMLRYLRLCEADFGLLKSCVSLSGGERQRVYIAICLSFLPKVLLLDEPTSALDLETARTLLKKLKEFAAEKEMTMIVVSHDDALAEEFSDHLISITREEA</sequence>
<dbReference type="GO" id="GO:0005524">
    <property type="term" value="F:ATP binding"/>
    <property type="evidence" value="ECO:0007669"/>
    <property type="project" value="UniProtKB-KW"/>
</dbReference>
<keyword evidence="1" id="KW-0547">Nucleotide-binding</keyword>
<dbReference type="PROSITE" id="PS50893">
    <property type="entry name" value="ABC_TRANSPORTER_2"/>
    <property type="match status" value="1"/>
</dbReference>
<evidence type="ECO:0000256" key="1">
    <source>
        <dbReference type="ARBA" id="ARBA00022741"/>
    </source>
</evidence>
<name>A0A1G8IAZ6_9CLOT</name>
<dbReference type="AlphaFoldDB" id="A0A1G8IAZ6"/>
<dbReference type="Pfam" id="PF00005">
    <property type="entry name" value="ABC_tran"/>
    <property type="match status" value="1"/>
</dbReference>
<keyword evidence="2 4" id="KW-0067">ATP-binding</keyword>
<evidence type="ECO:0000313" key="5">
    <source>
        <dbReference type="Proteomes" id="UP000183255"/>
    </source>
</evidence>
<evidence type="ECO:0000259" key="3">
    <source>
        <dbReference type="PROSITE" id="PS50893"/>
    </source>
</evidence>
<evidence type="ECO:0000313" key="4">
    <source>
        <dbReference type="EMBL" id="SDI16066.1"/>
    </source>
</evidence>
<feature type="domain" description="ABC transporter" evidence="3">
    <location>
        <begin position="1"/>
        <end position="209"/>
    </location>
</feature>
<accession>A0A1G8IAZ6</accession>
<organism evidence="4 5">
    <name type="scientific">Proteiniclasticum ruminis</name>
    <dbReference type="NCBI Taxonomy" id="398199"/>
    <lineage>
        <taxon>Bacteria</taxon>
        <taxon>Bacillati</taxon>
        <taxon>Bacillota</taxon>
        <taxon>Clostridia</taxon>
        <taxon>Eubacteriales</taxon>
        <taxon>Clostridiaceae</taxon>
        <taxon>Proteiniclasticum</taxon>
    </lineage>
</organism>
<dbReference type="PANTHER" id="PTHR43423:SF1">
    <property type="entry name" value="ABC TRANSPORTER I FAMILY MEMBER 17"/>
    <property type="match status" value="1"/>
</dbReference>
<dbReference type="InterPro" id="IPR003593">
    <property type="entry name" value="AAA+_ATPase"/>
</dbReference>
<protein>
    <submittedName>
        <fullName evidence="4">Putative ABC transport system ATP-binding protein</fullName>
    </submittedName>
</protein>
<dbReference type="Proteomes" id="UP000183255">
    <property type="component" value="Unassembled WGS sequence"/>
</dbReference>
<dbReference type="GO" id="GO:0016887">
    <property type="term" value="F:ATP hydrolysis activity"/>
    <property type="evidence" value="ECO:0007669"/>
    <property type="project" value="InterPro"/>
</dbReference>
<dbReference type="SMART" id="SM00382">
    <property type="entry name" value="AAA"/>
    <property type="match status" value="1"/>
</dbReference>
<dbReference type="RefSeq" id="WP_031574419.1">
    <property type="nucleotide sequence ID" value="NZ_FNDZ01000001.1"/>
</dbReference>
<dbReference type="Gene3D" id="3.40.50.300">
    <property type="entry name" value="P-loop containing nucleotide triphosphate hydrolases"/>
    <property type="match status" value="1"/>
</dbReference>
<dbReference type="EMBL" id="FNDZ01000001">
    <property type="protein sequence ID" value="SDI16066.1"/>
    <property type="molecule type" value="Genomic_DNA"/>
</dbReference>
<gene>
    <name evidence="4" type="ORF">SAMN05421804_101829</name>
</gene>
<dbReference type="SUPFAM" id="SSF52540">
    <property type="entry name" value="P-loop containing nucleoside triphosphate hydrolases"/>
    <property type="match status" value="1"/>
</dbReference>
<evidence type="ECO:0000256" key="2">
    <source>
        <dbReference type="ARBA" id="ARBA00022840"/>
    </source>
</evidence>
<proteinExistence type="predicted"/>
<dbReference type="InterPro" id="IPR003439">
    <property type="entry name" value="ABC_transporter-like_ATP-bd"/>
</dbReference>
<dbReference type="PANTHER" id="PTHR43423">
    <property type="entry name" value="ABC TRANSPORTER I FAMILY MEMBER 17"/>
    <property type="match status" value="1"/>
</dbReference>
<dbReference type="InterPro" id="IPR027417">
    <property type="entry name" value="P-loop_NTPase"/>
</dbReference>
<reference evidence="4 5" key="1">
    <citation type="submission" date="2016-10" db="EMBL/GenBank/DDBJ databases">
        <authorList>
            <person name="de Groot N.N."/>
        </authorList>
    </citation>
    <scope>NUCLEOTIDE SEQUENCE [LARGE SCALE GENOMIC DNA]</scope>
    <source>
        <strain evidence="4 5">CGMCC 1.5058</strain>
    </source>
</reference>